<dbReference type="Proteomes" id="UP000186601">
    <property type="component" value="Unassembled WGS sequence"/>
</dbReference>
<dbReference type="AlphaFoldDB" id="A0A2R6NJN2"/>
<keyword evidence="3" id="KW-1185">Reference proteome</keyword>
<comment type="caution">
    <text evidence="2">The sequence shown here is derived from an EMBL/GenBank/DDBJ whole genome shotgun (WGS) entry which is preliminary data.</text>
</comment>
<name>A0A2R6NJN2_9APHY</name>
<evidence type="ECO:0000313" key="3">
    <source>
        <dbReference type="Proteomes" id="UP000186601"/>
    </source>
</evidence>
<reference evidence="2 3" key="1">
    <citation type="submission" date="2018-02" db="EMBL/GenBank/DDBJ databases">
        <title>Genome sequence of the basidiomycete white-rot fungus Phlebia centrifuga.</title>
        <authorList>
            <person name="Granchi Z."/>
            <person name="Peng M."/>
            <person name="de Vries R.P."/>
            <person name="Hilden K."/>
            <person name="Makela M.R."/>
            <person name="Grigoriev I."/>
            <person name="Riley R."/>
        </authorList>
    </citation>
    <scope>NUCLEOTIDE SEQUENCE [LARGE SCALE GENOMIC DNA]</scope>
    <source>
        <strain evidence="2 3">FBCC195</strain>
    </source>
</reference>
<feature type="compositionally biased region" description="Polar residues" evidence="1">
    <location>
        <begin position="9"/>
        <end position="37"/>
    </location>
</feature>
<organism evidence="2 3">
    <name type="scientific">Hermanssonia centrifuga</name>
    <dbReference type="NCBI Taxonomy" id="98765"/>
    <lineage>
        <taxon>Eukaryota</taxon>
        <taxon>Fungi</taxon>
        <taxon>Dikarya</taxon>
        <taxon>Basidiomycota</taxon>
        <taxon>Agaricomycotina</taxon>
        <taxon>Agaricomycetes</taxon>
        <taxon>Polyporales</taxon>
        <taxon>Meruliaceae</taxon>
        <taxon>Hermanssonia</taxon>
    </lineage>
</organism>
<evidence type="ECO:0000313" key="2">
    <source>
        <dbReference type="EMBL" id="PSR72563.1"/>
    </source>
</evidence>
<gene>
    <name evidence="2" type="ORF">PHLCEN_2v11556</name>
</gene>
<sequence>MAEHPLTPWYQTSASSANQTSGRTQAQKMSTVNQPSPGYNILPSRSIDNDDSIEAFLCNLKRPSGHFLPLFKEYGIVTTADLNALCRMEDYWNEVERHFINKGLKPFEWLVVQEGLRTRASTLT</sequence>
<dbReference type="OrthoDB" id="2803774at2759"/>
<protein>
    <submittedName>
        <fullName evidence="2">Uncharacterized protein</fullName>
    </submittedName>
</protein>
<proteinExistence type="predicted"/>
<dbReference type="EMBL" id="MLYV02001153">
    <property type="protein sequence ID" value="PSR72563.1"/>
    <property type="molecule type" value="Genomic_DNA"/>
</dbReference>
<evidence type="ECO:0000256" key="1">
    <source>
        <dbReference type="SAM" id="MobiDB-lite"/>
    </source>
</evidence>
<feature type="region of interest" description="Disordered" evidence="1">
    <location>
        <begin position="1"/>
        <end position="38"/>
    </location>
</feature>
<accession>A0A2R6NJN2</accession>